<evidence type="ECO:0000313" key="2">
    <source>
        <dbReference type="EMBL" id="MFD0946619.1"/>
    </source>
</evidence>
<feature type="region of interest" description="Disordered" evidence="1">
    <location>
        <begin position="92"/>
        <end position="112"/>
    </location>
</feature>
<keyword evidence="3" id="KW-1185">Reference proteome</keyword>
<evidence type="ECO:0000256" key="1">
    <source>
        <dbReference type="SAM" id="MobiDB-lite"/>
    </source>
</evidence>
<name>A0ABW3H5V7_9SPHN</name>
<dbReference type="EMBL" id="JBHTJG010000004">
    <property type="protein sequence ID" value="MFD0946619.1"/>
    <property type="molecule type" value="Genomic_DNA"/>
</dbReference>
<gene>
    <name evidence="2" type="ORF">ACFQ1E_09740</name>
</gene>
<comment type="caution">
    <text evidence="2">The sequence shown here is derived from an EMBL/GenBank/DDBJ whole genome shotgun (WGS) entry which is preliminary data.</text>
</comment>
<organism evidence="2 3">
    <name type="scientific">Sphingomonas canadensis</name>
    <dbReference type="NCBI Taxonomy" id="1219257"/>
    <lineage>
        <taxon>Bacteria</taxon>
        <taxon>Pseudomonadati</taxon>
        <taxon>Pseudomonadota</taxon>
        <taxon>Alphaproteobacteria</taxon>
        <taxon>Sphingomonadales</taxon>
        <taxon>Sphingomonadaceae</taxon>
        <taxon>Sphingomonas</taxon>
    </lineage>
</organism>
<protein>
    <recommendedName>
        <fullName evidence="4">Lipoprotein</fullName>
    </recommendedName>
</protein>
<dbReference type="Proteomes" id="UP001596977">
    <property type="component" value="Unassembled WGS sequence"/>
</dbReference>
<accession>A0ABW3H5V7</accession>
<dbReference type="RefSeq" id="WP_264944316.1">
    <property type="nucleotide sequence ID" value="NZ_JAPDRA010000004.1"/>
</dbReference>
<evidence type="ECO:0000313" key="3">
    <source>
        <dbReference type="Proteomes" id="UP001596977"/>
    </source>
</evidence>
<evidence type="ECO:0008006" key="4">
    <source>
        <dbReference type="Google" id="ProtNLM"/>
    </source>
</evidence>
<feature type="compositionally biased region" description="Basic and acidic residues" evidence="1">
    <location>
        <begin position="92"/>
        <end position="105"/>
    </location>
</feature>
<reference evidence="3" key="1">
    <citation type="journal article" date="2019" name="Int. J. Syst. Evol. Microbiol.">
        <title>The Global Catalogue of Microorganisms (GCM) 10K type strain sequencing project: providing services to taxonomists for standard genome sequencing and annotation.</title>
        <authorList>
            <consortium name="The Broad Institute Genomics Platform"/>
            <consortium name="The Broad Institute Genome Sequencing Center for Infectious Disease"/>
            <person name="Wu L."/>
            <person name="Ma J."/>
        </authorList>
    </citation>
    <scope>NUCLEOTIDE SEQUENCE [LARGE SCALE GENOMIC DNA]</scope>
    <source>
        <strain evidence="3">CCUG 62982</strain>
    </source>
</reference>
<proteinExistence type="predicted"/>
<sequence length="112" mass="11841">MKPFPALALLLMLPACQPAGEKTVEAVLDARLEGGTVTLQCRRSSSGSCHALFYTDRELLGAVAKAGESASAEGIGPGTRYCVDAEQPDPAKCRPRPLEEGEQIVRRNKTGG</sequence>